<protein>
    <submittedName>
        <fullName evidence="5">ABC transporter ATP-binding protein</fullName>
    </submittedName>
</protein>
<dbReference type="PROSITE" id="PS50893">
    <property type="entry name" value="ABC_TRANSPORTER_2"/>
    <property type="match status" value="2"/>
</dbReference>
<reference evidence="5 6" key="1">
    <citation type="journal article" date="2003" name="Int. J. Syst. Evol. Microbiol.">
        <title>Virgibacillus carmonensis sp. nov., Virgibacillus necropolis sp. nov. and Virgibacillus picturae sp. nov., three novel species isolated from deteriorated mural paintings, transfer of the species of the genus salibacillus to Virgibacillus, as Virgibacillus marismortui comb. nov. and Virgibacillus salexigens comb. nov., and emended description of the genus Virgibacillus.</title>
        <authorList>
            <person name="Heyrman J."/>
            <person name="Logan N.A."/>
            <person name="Busse H.J."/>
            <person name="Balcaen A."/>
            <person name="Lebbe L."/>
            <person name="Rodriguez-Diaz M."/>
            <person name="Swings J."/>
            <person name="De Vos P."/>
        </authorList>
    </citation>
    <scope>NUCLEOTIDE SEQUENCE [LARGE SCALE GENOMIC DNA]</scope>
    <source>
        <strain evidence="5 6">LMG 19488</strain>
    </source>
</reference>
<dbReference type="InterPro" id="IPR003439">
    <property type="entry name" value="ABC_transporter-like_ATP-bd"/>
</dbReference>
<dbReference type="CDD" id="cd03221">
    <property type="entry name" value="ABCF_EF-3"/>
    <property type="match status" value="2"/>
</dbReference>
<dbReference type="SMART" id="SM00382">
    <property type="entry name" value="AAA"/>
    <property type="match status" value="2"/>
</dbReference>
<dbReference type="InterPro" id="IPR017871">
    <property type="entry name" value="ABC_transporter-like_CS"/>
</dbReference>
<keyword evidence="6" id="KW-1185">Reference proteome</keyword>
<dbReference type="GO" id="GO:0005524">
    <property type="term" value="F:ATP binding"/>
    <property type="evidence" value="ECO:0007669"/>
    <property type="project" value="UniProtKB-KW"/>
</dbReference>
<dbReference type="PROSITE" id="PS00211">
    <property type="entry name" value="ABC_TRANSPORTER_1"/>
    <property type="match status" value="2"/>
</dbReference>
<dbReference type="RefSeq" id="WP_089534191.1">
    <property type="nucleotide sequence ID" value="NZ_CP022437.1"/>
</dbReference>
<dbReference type="OrthoDB" id="9760950at2"/>
<dbReference type="FunFam" id="3.40.50.300:FF:001807">
    <property type="entry name" value="ABC transporter ATP-binding protein"/>
    <property type="match status" value="1"/>
</dbReference>
<proteinExistence type="predicted"/>
<dbReference type="Proteomes" id="UP000204391">
    <property type="component" value="Chromosome"/>
</dbReference>
<dbReference type="InterPro" id="IPR032781">
    <property type="entry name" value="ABC_tran_Xtn"/>
</dbReference>
<dbReference type="EMBL" id="CP022437">
    <property type="protein sequence ID" value="ASN07198.1"/>
    <property type="molecule type" value="Genomic_DNA"/>
</dbReference>
<dbReference type="AlphaFoldDB" id="A0A221MHR0"/>
<evidence type="ECO:0000256" key="2">
    <source>
        <dbReference type="ARBA" id="ARBA00022840"/>
    </source>
</evidence>
<evidence type="ECO:0000313" key="5">
    <source>
        <dbReference type="EMBL" id="ASN07198.1"/>
    </source>
</evidence>
<dbReference type="InterPro" id="IPR003593">
    <property type="entry name" value="AAA+_ATPase"/>
</dbReference>
<dbReference type="Pfam" id="PF00005">
    <property type="entry name" value="ABC_tran"/>
    <property type="match status" value="2"/>
</dbReference>
<dbReference type="PANTHER" id="PTHR42855:SF2">
    <property type="entry name" value="DRUG RESISTANCE ABC TRANSPORTER,ATP-BINDING PROTEIN"/>
    <property type="match status" value="1"/>
</dbReference>
<accession>A0A221MHR0</accession>
<name>A0A221MHR0_9BACI</name>
<organism evidence="5 6">
    <name type="scientific">Virgibacillus necropolis</name>
    <dbReference type="NCBI Taxonomy" id="163877"/>
    <lineage>
        <taxon>Bacteria</taxon>
        <taxon>Bacillati</taxon>
        <taxon>Bacillota</taxon>
        <taxon>Bacilli</taxon>
        <taxon>Bacillales</taxon>
        <taxon>Bacillaceae</taxon>
        <taxon>Virgibacillus</taxon>
    </lineage>
</organism>
<feature type="coiled-coil region" evidence="3">
    <location>
        <begin position="87"/>
        <end position="114"/>
    </location>
</feature>
<dbReference type="SUPFAM" id="SSF52540">
    <property type="entry name" value="P-loop containing nucleoside triphosphate hydrolases"/>
    <property type="match status" value="2"/>
</dbReference>
<gene>
    <name evidence="5" type="ORF">CFK40_20425</name>
</gene>
<keyword evidence="2 5" id="KW-0067">ATP-binding</keyword>
<evidence type="ECO:0000313" key="6">
    <source>
        <dbReference type="Proteomes" id="UP000204391"/>
    </source>
</evidence>
<evidence type="ECO:0000259" key="4">
    <source>
        <dbReference type="PROSITE" id="PS50893"/>
    </source>
</evidence>
<evidence type="ECO:0000256" key="3">
    <source>
        <dbReference type="SAM" id="Coils"/>
    </source>
</evidence>
<dbReference type="FunFam" id="3.40.50.300:FF:000011">
    <property type="entry name" value="Putative ABC transporter ATP-binding component"/>
    <property type="match status" value="1"/>
</dbReference>
<keyword evidence="3" id="KW-0175">Coiled coil</keyword>
<evidence type="ECO:0000256" key="1">
    <source>
        <dbReference type="ARBA" id="ARBA00022741"/>
    </source>
</evidence>
<dbReference type="InterPro" id="IPR027417">
    <property type="entry name" value="P-loop_NTPase"/>
</dbReference>
<keyword evidence="1" id="KW-0547">Nucleotide-binding</keyword>
<dbReference type="Pfam" id="PF12848">
    <property type="entry name" value="ABC_tran_Xtn"/>
    <property type="match status" value="1"/>
</dbReference>
<dbReference type="InterPro" id="IPR051309">
    <property type="entry name" value="ABCF_ATPase"/>
</dbReference>
<dbReference type="KEGG" id="vne:CFK40_20425"/>
<dbReference type="GO" id="GO:0016887">
    <property type="term" value="F:ATP hydrolysis activity"/>
    <property type="evidence" value="ECO:0007669"/>
    <property type="project" value="InterPro"/>
</dbReference>
<feature type="domain" description="ABC transporter" evidence="4">
    <location>
        <begin position="4"/>
        <end position="259"/>
    </location>
</feature>
<feature type="domain" description="ABC transporter" evidence="4">
    <location>
        <begin position="335"/>
        <end position="547"/>
    </location>
</feature>
<dbReference type="Gene3D" id="3.40.50.300">
    <property type="entry name" value="P-loop containing nucleotide triphosphate hydrolases"/>
    <property type="match status" value="2"/>
</dbReference>
<dbReference type="NCBIfam" id="NF000355">
    <property type="entry name" value="ribo_prot_ABC_F"/>
    <property type="match status" value="1"/>
</dbReference>
<dbReference type="PANTHER" id="PTHR42855">
    <property type="entry name" value="ABC TRANSPORTER ATP-BINDING SUBUNIT"/>
    <property type="match status" value="1"/>
</dbReference>
<sequence>MIICSLKNVTQTFGANMIFSDMTCEIKENERIGLIGRNGEGKTTLLDLMARKSDPAEGTISWKKNLTVGLLQQSPDIDDNKKVEALLYEVFASLEELKRKMTDLENAMATEQNPDKLNRLIEKYGALQEKFQEDSGYEIDSQIRRIMSGLQITDLAEKEWKQLSGGERTKVGLAQLLLKAPDLLLLDEPTNHLDLFAIEWLTDFIKSYLGTVVIVSHDRYFLDETVTSILEMDQGELIRYFTNYSNYVKEREARLLIEFQQYQDQQKKMKKMRETIKRLKEWANQANPPNDGLHRRAKSMEKALARMETLKKPILEQKKINLDFQMNKRSGKDVVIVEDVSKKFNEKSLLTSVNMHVRFRERIAIIGENGCGKSTLLKMILQKENVDDGAIHLGSNLSVGFLSQHMLEINGKRSIIDEFRDQVHVTEGDARGILAKFLFYGNTVFQKVNSLSGGEQMRLRLAQLVHQDHNLLILDEPTNHLDIESKEVLEDALDQFDGTIIAVSHDRYFLDRLFPLTYLVAGGKLTRYEGSFTFARQKWTELDALEL</sequence>